<evidence type="ECO:0000313" key="4">
    <source>
        <dbReference type="Proteomes" id="UP001291623"/>
    </source>
</evidence>
<comment type="caution">
    <text evidence="3">The sequence shown here is derived from an EMBL/GenBank/DDBJ whole genome shotgun (WGS) entry which is preliminary data.</text>
</comment>
<evidence type="ECO:0008006" key="5">
    <source>
        <dbReference type="Google" id="ProtNLM"/>
    </source>
</evidence>
<dbReference type="InterPro" id="IPR036047">
    <property type="entry name" value="F-box-like_dom_sf"/>
</dbReference>
<dbReference type="InterPro" id="IPR017451">
    <property type="entry name" value="F-box-assoc_interact_dom"/>
</dbReference>
<feature type="domain" description="F-box protein At3g26010-like beta-propeller" evidence="2">
    <location>
        <begin position="131"/>
        <end position="399"/>
    </location>
</feature>
<accession>A0AAE1R6B9</accession>
<dbReference type="NCBIfam" id="TIGR01640">
    <property type="entry name" value="F_box_assoc_1"/>
    <property type="match status" value="1"/>
</dbReference>
<evidence type="ECO:0000259" key="2">
    <source>
        <dbReference type="Pfam" id="PF24750"/>
    </source>
</evidence>
<dbReference type="SUPFAM" id="SSF81383">
    <property type="entry name" value="F-box domain"/>
    <property type="match status" value="1"/>
</dbReference>
<dbReference type="EMBL" id="JAVYJV010000019">
    <property type="protein sequence ID" value="KAK4344552.1"/>
    <property type="molecule type" value="Genomic_DNA"/>
</dbReference>
<name>A0AAE1R6B9_9SOLA</name>
<dbReference type="InterPro" id="IPR001810">
    <property type="entry name" value="F-box_dom"/>
</dbReference>
<dbReference type="PANTHER" id="PTHR35546">
    <property type="entry name" value="F-BOX PROTEIN INTERACTION DOMAIN PROTEIN-RELATED"/>
    <property type="match status" value="1"/>
</dbReference>
<dbReference type="Proteomes" id="UP001291623">
    <property type="component" value="Unassembled WGS sequence"/>
</dbReference>
<dbReference type="Pfam" id="PF24750">
    <property type="entry name" value="b-prop_At3g26010-like"/>
    <property type="match status" value="1"/>
</dbReference>
<dbReference type="Pfam" id="PF00646">
    <property type="entry name" value="F-box"/>
    <property type="match status" value="1"/>
</dbReference>
<sequence>MELCVYNRKKETNFENPICGKFVKPKLEIFFNNGYLPDWFLIEVLSRLPLKCVFRYKCVSKRCRFVISEPSFASLYMSRASLLPPPWTILANTLYIKGVSFLAQSFLHDLFSDNRLSPRFSTTHFPYIVRPQGEQYNIIGVSDGLVLYDRDVSVEVSDYHIYNVVTGHSVALPRTSTYFSGYVSTGFLTESQGRSLTSYKVVRFDCQFGESYVLKFEVFSSETGSWKNVVVHMDRAIEVVWLRRPVALNGKLHWIDRRHGILAFDPFKDQCLVIGLHADIDKQCINARNNGSSILVDVHQGRLRYIEVSVKPVYPFGFSGISVWVLDEYDSSSWTLQHTVKIGDISFDDCIINKALNGIIPTPIAFHPFDPNILYLGFGDIVISYNMKTLKFDALVDPAVVRGTLQRSGQRDRLNGTGTPCWSSAFVLTLPSWPITVPSNHTGPRKSNAFSK</sequence>
<feature type="domain" description="F-box" evidence="1">
    <location>
        <begin position="41"/>
        <end position="72"/>
    </location>
</feature>
<dbReference type="InterPro" id="IPR056592">
    <property type="entry name" value="Beta-prop_At3g26010-like"/>
</dbReference>
<dbReference type="InterPro" id="IPR055290">
    <property type="entry name" value="At3g26010-like"/>
</dbReference>
<proteinExistence type="predicted"/>
<protein>
    <recommendedName>
        <fullName evidence="5">F-box domain-containing protein</fullName>
    </recommendedName>
</protein>
<evidence type="ECO:0000313" key="3">
    <source>
        <dbReference type="EMBL" id="KAK4344552.1"/>
    </source>
</evidence>
<dbReference type="AlphaFoldDB" id="A0AAE1R6B9"/>
<reference evidence="3" key="1">
    <citation type="submission" date="2023-12" db="EMBL/GenBank/DDBJ databases">
        <title>Genome assembly of Anisodus tanguticus.</title>
        <authorList>
            <person name="Wang Y.-J."/>
        </authorList>
    </citation>
    <scope>NUCLEOTIDE SEQUENCE</scope>
    <source>
        <strain evidence="3">KB-2021</strain>
        <tissue evidence="3">Leaf</tissue>
    </source>
</reference>
<organism evidence="3 4">
    <name type="scientific">Anisodus tanguticus</name>
    <dbReference type="NCBI Taxonomy" id="243964"/>
    <lineage>
        <taxon>Eukaryota</taxon>
        <taxon>Viridiplantae</taxon>
        <taxon>Streptophyta</taxon>
        <taxon>Embryophyta</taxon>
        <taxon>Tracheophyta</taxon>
        <taxon>Spermatophyta</taxon>
        <taxon>Magnoliopsida</taxon>
        <taxon>eudicotyledons</taxon>
        <taxon>Gunneridae</taxon>
        <taxon>Pentapetalae</taxon>
        <taxon>asterids</taxon>
        <taxon>lamiids</taxon>
        <taxon>Solanales</taxon>
        <taxon>Solanaceae</taxon>
        <taxon>Solanoideae</taxon>
        <taxon>Hyoscyameae</taxon>
        <taxon>Anisodus</taxon>
    </lineage>
</organism>
<keyword evidence="4" id="KW-1185">Reference proteome</keyword>
<dbReference type="PANTHER" id="PTHR35546:SF70">
    <property type="entry name" value="F-BOX PROTEIN INTERACTION DOMAIN PROTEIN"/>
    <property type="match status" value="1"/>
</dbReference>
<evidence type="ECO:0000259" key="1">
    <source>
        <dbReference type="Pfam" id="PF00646"/>
    </source>
</evidence>
<gene>
    <name evidence="3" type="ORF">RND71_034728</name>
</gene>